<name>A0A0P5HG27_9CRUS</name>
<comment type="subunit">
    <text evidence="16">Monomer; active form. Homodimer; inactive form. The homodimer is probably linked by 1 2Fe-2S cluster.</text>
</comment>
<dbReference type="PRINTS" id="PR00160">
    <property type="entry name" value="GLUTAREDOXIN"/>
</dbReference>
<gene>
    <name evidence="18" type="ORF">APZ42_016092</name>
</gene>
<dbReference type="SUPFAM" id="SSF52833">
    <property type="entry name" value="Thioredoxin-like"/>
    <property type="match status" value="1"/>
</dbReference>
<keyword evidence="12" id="KW-1015">Disulfide bond</keyword>
<keyword evidence="13" id="KW-0318">Glutathionylation</keyword>
<keyword evidence="10" id="KW-0411">Iron-sulfur</keyword>
<dbReference type="InterPro" id="IPR011899">
    <property type="entry name" value="Glutaredoxin_euk/vir"/>
</dbReference>
<reference evidence="18 19" key="1">
    <citation type="submission" date="2016-03" db="EMBL/GenBank/DDBJ databases">
        <title>EvidentialGene: Evidence-directed Construction of Genes on Genomes.</title>
        <authorList>
            <person name="Gilbert D.G."/>
            <person name="Choi J.-H."/>
            <person name="Mockaitis K."/>
            <person name="Colbourne J."/>
            <person name="Pfrender M."/>
        </authorList>
    </citation>
    <scope>NUCLEOTIDE SEQUENCE [LARGE SCALE GENOMIC DNA]</scope>
    <source>
        <strain evidence="18 19">Xinb3</strain>
        <tissue evidence="18">Complete organism</tissue>
    </source>
</reference>
<keyword evidence="4" id="KW-0813">Transport</keyword>
<keyword evidence="8" id="KW-0249">Electron transport</keyword>
<comment type="similarity">
    <text evidence="3">Belongs to the glutaredoxin family.</text>
</comment>
<evidence type="ECO:0000256" key="2">
    <source>
        <dbReference type="ARBA" id="ARBA00004173"/>
    </source>
</evidence>
<evidence type="ECO:0000256" key="13">
    <source>
        <dbReference type="ARBA" id="ARBA00023206"/>
    </source>
</evidence>
<dbReference type="GO" id="GO:0015035">
    <property type="term" value="F:protein-disulfide reductase activity"/>
    <property type="evidence" value="ECO:0007669"/>
    <property type="project" value="TreeGrafter"/>
</dbReference>
<keyword evidence="19" id="KW-1185">Reference proteome</keyword>
<dbReference type="InterPro" id="IPR014025">
    <property type="entry name" value="Glutaredoxin_subgr"/>
</dbReference>
<evidence type="ECO:0000256" key="11">
    <source>
        <dbReference type="ARBA" id="ARBA00023128"/>
    </source>
</evidence>
<evidence type="ECO:0000313" key="19">
    <source>
        <dbReference type="Proteomes" id="UP000076858"/>
    </source>
</evidence>
<keyword evidence="5" id="KW-0001">2Fe-2S</keyword>
<sequence length="111" mass="12390">MGVNSSSPSSEMSGAVTNTIRQRISQNTVVIYSKTYCPYCTMAKEVFDKLRQPYDLIELDQVQDSEQIQDALGKMTGTRTVPRVFIKGQCIGGGTDTQSLYKRGKLQEMLK</sequence>
<dbReference type="AlphaFoldDB" id="A0A0P5HG27"/>
<evidence type="ECO:0000256" key="1">
    <source>
        <dbReference type="ARBA" id="ARBA00002549"/>
    </source>
</evidence>
<dbReference type="InterPro" id="IPR036249">
    <property type="entry name" value="Thioredoxin-like_sf"/>
</dbReference>
<comment type="caution">
    <text evidence="18">The sequence shown here is derived from an EMBL/GenBank/DDBJ whole genome shotgun (WGS) entry which is preliminary data.</text>
</comment>
<comment type="function">
    <text evidence="15">Glutathione-dependent oxidoreductase that facilitates the maintenance of mitochondrial redox homeostasis upon induction of apoptosis by oxidative stress. Involved in response to hydrogen peroxide and regulation of apoptosis caused by oxidative stress. Acts as a very efficient catalyst of monothiol reactions because of its high affinity for protein glutathione-mixed disulfides. Can receive electrons not only from glutathione (GSH), but also from thioredoxin reductase supporting both monothiol and dithiol reactions. Efficiently catalyzes both glutathionylation and deglutathionylation of mitochondrial complex I, which in turn regulates the superoxide production by the complex. Overexpression decreases the susceptibility to apoptosis and prevents loss of cardiolipin and cytochrome c release.</text>
</comment>
<dbReference type="PANTHER" id="PTHR46679">
    <property type="match status" value="1"/>
</dbReference>
<dbReference type="InterPro" id="IPR002109">
    <property type="entry name" value="Glutaredoxin"/>
</dbReference>
<dbReference type="PROSITE" id="PS00195">
    <property type="entry name" value="GLUTAREDOXIN_1"/>
    <property type="match status" value="1"/>
</dbReference>
<proteinExistence type="inferred from homology"/>
<comment type="subcellular location">
    <subcellularLocation>
        <location evidence="2">Mitochondrion</location>
    </subcellularLocation>
</comment>
<evidence type="ECO:0000256" key="12">
    <source>
        <dbReference type="ARBA" id="ARBA00023157"/>
    </source>
</evidence>
<organism evidence="18 19">
    <name type="scientific">Daphnia magna</name>
    <dbReference type="NCBI Taxonomy" id="35525"/>
    <lineage>
        <taxon>Eukaryota</taxon>
        <taxon>Metazoa</taxon>
        <taxon>Ecdysozoa</taxon>
        <taxon>Arthropoda</taxon>
        <taxon>Crustacea</taxon>
        <taxon>Branchiopoda</taxon>
        <taxon>Diplostraca</taxon>
        <taxon>Cladocera</taxon>
        <taxon>Anomopoda</taxon>
        <taxon>Daphniidae</taxon>
        <taxon>Daphnia</taxon>
    </lineage>
</organism>
<protein>
    <recommendedName>
        <fullName evidence="17">Glutaredoxin-2, mitochondrial</fullName>
    </recommendedName>
</protein>
<dbReference type="PANTHER" id="PTHR46679:SF1">
    <property type="entry name" value="GLUTAREDOXIN-2, MITOCHONDRIAL"/>
    <property type="match status" value="1"/>
</dbReference>
<dbReference type="NCBIfam" id="TIGR02180">
    <property type="entry name" value="GRX_euk"/>
    <property type="match status" value="1"/>
</dbReference>
<keyword evidence="11" id="KW-0496">Mitochondrion</keyword>
<dbReference type="GO" id="GO:0005739">
    <property type="term" value="C:mitochondrion"/>
    <property type="evidence" value="ECO:0007669"/>
    <property type="project" value="UniProtKB-SubCell"/>
</dbReference>
<dbReference type="EMBL" id="LRGB01000568">
    <property type="protein sequence ID" value="KZS18099.1"/>
    <property type="molecule type" value="Genomic_DNA"/>
</dbReference>
<evidence type="ECO:0000256" key="4">
    <source>
        <dbReference type="ARBA" id="ARBA00022448"/>
    </source>
</evidence>
<keyword evidence="9" id="KW-0408">Iron</keyword>
<evidence type="ECO:0000313" key="18">
    <source>
        <dbReference type="EMBL" id="KZS18099.1"/>
    </source>
</evidence>
<dbReference type="GO" id="GO:0046872">
    <property type="term" value="F:metal ion binding"/>
    <property type="evidence" value="ECO:0007669"/>
    <property type="project" value="UniProtKB-KW"/>
</dbReference>
<evidence type="ECO:0000256" key="6">
    <source>
        <dbReference type="ARBA" id="ARBA00022723"/>
    </source>
</evidence>
<evidence type="ECO:0000256" key="9">
    <source>
        <dbReference type="ARBA" id="ARBA00023004"/>
    </source>
</evidence>
<accession>A0A0P5HG27</accession>
<keyword evidence="7" id="KW-0809">Transit peptide</keyword>
<evidence type="ECO:0000256" key="17">
    <source>
        <dbReference type="ARBA" id="ARBA00039819"/>
    </source>
</evidence>
<dbReference type="Gene3D" id="3.40.30.10">
    <property type="entry name" value="Glutaredoxin"/>
    <property type="match status" value="1"/>
</dbReference>
<evidence type="ECO:0000256" key="8">
    <source>
        <dbReference type="ARBA" id="ARBA00022982"/>
    </source>
</evidence>
<dbReference type="OrthoDB" id="418495at2759"/>
<evidence type="ECO:0000256" key="3">
    <source>
        <dbReference type="ARBA" id="ARBA00007787"/>
    </source>
</evidence>
<evidence type="ECO:0000256" key="16">
    <source>
        <dbReference type="ARBA" id="ARBA00038558"/>
    </source>
</evidence>
<dbReference type="FunFam" id="3.40.30.10:FF:000026">
    <property type="entry name" value="Glutaredoxin 2"/>
    <property type="match status" value="1"/>
</dbReference>
<dbReference type="CDD" id="cd03419">
    <property type="entry name" value="GRX_GRXh_1_2_like"/>
    <property type="match status" value="1"/>
</dbReference>
<evidence type="ECO:0000256" key="7">
    <source>
        <dbReference type="ARBA" id="ARBA00022946"/>
    </source>
</evidence>
<dbReference type="Pfam" id="PF00462">
    <property type="entry name" value="Glutaredoxin"/>
    <property type="match status" value="1"/>
</dbReference>
<dbReference type="GO" id="GO:0051537">
    <property type="term" value="F:2 iron, 2 sulfur cluster binding"/>
    <property type="evidence" value="ECO:0007669"/>
    <property type="project" value="UniProtKB-KW"/>
</dbReference>
<keyword evidence="6" id="KW-0479">Metal-binding</keyword>
<evidence type="ECO:0000256" key="5">
    <source>
        <dbReference type="ARBA" id="ARBA00022714"/>
    </source>
</evidence>
<dbReference type="PROSITE" id="PS51354">
    <property type="entry name" value="GLUTAREDOXIN_2"/>
    <property type="match status" value="1"/>
</dbReference>
<evidence type="ECO:0000256" key="15">
    <source>
        <dbReference type="ARBA" id="ARBA00037470"/>
    </source>
</evidence>
<keyword evidence="14" id="KW-0676">Redox-active center</keyword>
<dbReference type="InterPro" id="IPR011767">
    <property type="entry name" value="GLR_AS"/>
</dbReference>
<dbReference type="Proteomes" id="UP000076858">
    <property type="component" value="Unassembled WGS sequence"/>
</dbReference>
<comment type="function">
    <text evidence="1">Has a glutathione-disulfide oxidoreductase activity in the presence of NADPH and glutathione reductase. Reduces low molecular weight disulfides and proteins.</text>
</comment>
<dbReference type="STRING" id="35525.A0A0P5HG27"/>
<evidence type="ECO:0000256" key="14">
    <source>
        <dbReference type="ARBA" id="ARBA00023284"/>
    </source>
</evidence>
<evidence type="ECO:0000256" key="10">
    <source>
        <dbReference type="ARBA" id="ARBA00023014"/>
    </source>
</evidence>